<accession>A0A4C1XZJ8</accession>
<feature type="region of interest" description="Disordered" evidence="1">
    <location>
        <begin position="44"/>
        <end position="138"/>
    </location>
</feature>
<reference evidence="2 3" key="1">
    <citation type="journal article" date="2019" name="Commun. Biol.">
        <title>The bagworm genome reveals a unique fibroin gene that provides high tensile strength.</title>
        <authorList>
            <person name="Kono N."/>
            <person name="Nakamura H."/>
            <person name="Ohtoshi R."/>
            <person name="Tomita M."/>
            <person name="Numata K."/>
            <person name="Arakawa K."/>
        </authorList>
    </citation>
    <scope>NUCLEOTIDE SEQUENCE [LARGE SCALE GENOMIC DNA]</scope>
</reference>
<feature type="compositionally biased region" description="Basic and acidic residues" evidence="1">
    <location>
        <begin position="96"/>
        <end position="105"/>
    </location>
</feature>
<dbReference type="Proteomes" id="UP000299102">
    <property type="component" value="Unassembled WGS sequence"/>
</dbReference>
<evidence type="ECO:0000256" key="1">
    <source>
        <dbReference type="SAM" id="MobiDB-lite"/>
    </source>
</evidence>
<evidence type="ECO:0000313" key="3">
    <source>
        <dbReference type="Proteomes" id="UP000299102"/>
    </source>
</evidence>
<dbReference type="AlphaFoldDB" id="A0A4C1XZJ8"/>
<gene>
    <name evidence="2" type="ORF">EVAR_46297_1</name>
</gene>
<evidence type="ECO:0000313" key="2">
    <source>
        <dbReference type="EMBL" id="GBP68134.1"/>
    </source>
</evidence>
<comment type="caution">
    <text evidence="2">The sequence shown here is derived from an EMBL/GenBank/DDBJ whole genome shotgun (WGS) entry which is preliminary data.</text>
</comment>
<protein>
    <submittedName>
        <fullName evidence="2">Uncharacterized protein</fullName>
    </submittedName>
</protein>
<sequence length="138" mass="14302">MSSGRRHDVRDVVHPRKTVHRALGDAGVPIIACPSLRPLDDIGEKTVITRPHASNDDHARSRHRQAAGARPRPPPPASNEHVLEACGASAGAIVKNDSDATHDSEESPVGLAAGEITAASAGPARPISAALSDARRAA</sequence>
<keyword evidence="3" id="KW-1185">Reference proteome</keyword>
<organism evidence="2 3">
    <name type="scientific">Eumeta variegata</name>
    <name type="common">Bagworm moth</name>
    <name type="synonym">Eumeta japonica</name>
    <dbReference type="NCBI Taxonomy" id="151549"/>
    <lineage>
        <taxon>Eukaryota</taxon>
        <taxon>Metazoa</taxon>
        <taxon>Ecdysozoa</taxon>
        <taxon>Arthropoda</taxon>
        <taxon>Hexapoda</taxon>
        <taxon>Insecta</taxon>
        <taxon>Pterygota</taxon>
        <taxon>Neoptera</taxon>
        <taxon>Endopterygota</taxon>
        <taxon>Lepidoptera</taxon>
        <taxon>Glossata</taxon>
        <taxon>Ditrysia</taxon>
        <taxon>Tineoidea</taxon>
        <taxon>Psychidae</taxon>
        <taxon>Oiketicinae</taxon>
        <taxon>Eumeta</taxon>
    </lineage>
</organism>
<dbReference type="EMBL" id="BGZK01001002">
    <property type="protein sequence ID" value="GBP68134.1"/>
    <property type="molecule type" value="Genomic_DNA"/>
</dbReference>
<name>A0A4C1XZJ8_EUMVA</name>
<proteinExistence type="predicted"/>